<dbReference type="GeneID" id="35120607"/>
<keyword evidence="4" id="KW-0963">Cytoplasm</keyword>
<reference evidence="12 13" key="1">
    <citation type="submission" date="2016-10" db="EMBL/GenBank/DDBJ databases">
        <title>Comparative genomics between deep and shallow subseafloor isolates.</title>
        <authorList>
            <person name="Ishii S."/>
            <person name="Miller J.R."/>
            <person name="Sutton G."/>
            <person name="Suzuki S."/>
            <person name="Methe B."/>
            <person name="Inagaki F."/>
            <person name="Imachi H."/>
        </authorList>
    </citation>
    <scope>NUCLEOTIDE SEQUENCE [LARGE SCALE GENOMIC DNA]</scope>
    <source>
        <strain evidence="12 13">MO-MB1</strain>
    </source>
</reference>
<dbReference type="Proteomes" id="UP000232806">
    <property type="component" value="Chromosome"/>
</dbReference>
<evidence type="ECO:0000256" key="8">
    <source>
        <dbReference type="ARBA" id="ARBA00031409"/>
    </source>
</evidence>
<dbReference type="InterPro" id="IPR004651">
    <property type="entry name" value="HisF"/>
</dbReference>
<evidence type="ECO:0000256" key="7">
    <source>
        <dbReference type="ARBA" id="ARBA00023239"/>
    </source>
</evidence>
<evidence type="ECO:0000313" key="12">
    <source>
        <dbReference type="EMBL" id="AUB56724.1"/>
    </source>
</evidence>
<evidence type="ECO:0000256" key="1">
    <source>
        <dbReference type="ARBA" id="ARBA00005091"/>
    </source>
</evidence>
<evidence type="ECO:0000256" key="11">
    <source>
        <dbReference type="RuleBase" id="RU003657"/>
    </source>
</evidence>
<dbReference type="GO" id="GO:0000107">
    <property type="term" value="F:imidazoleglycerol-phosphate synthase activity"/>
    <property type="evidence" value="ECO:0007669"/>
    <property type="project" value="InterPro"/>
</dbReference>
<evidence type="ECO:0000256" key="6">
    <source>
        <dbReference type="ARBA" id="ARBA00023102"/>
    </source>
</evidence>
<gene>
    <name evidence="12" type="ORF">BK007_03395</name>
</gene>
<dbReference type="UniPathway" id="UPA00031">
    <property type="reaction ID" value="UER00010"/>
</dbReference>
<dbReference type="GO" id="GO:0016829">
    <property type="term" value="F:lyase activity"/>
    <property type="evidence" value="ECO:0007669"/>
    <property type="project" value="UniProtKB-KW"/>
</dbReference>
<dbReference type="OrthoDB" id="6261at2157"/>
<dbReference type="EC" id="4.3.2.10" evidence="2"/>
<dbReference type="Pfam" id="PF00977">
    <property type="entry name" value="His_biosynth"/>
    <property type="match status" value="1"/>
</dbReference>
<dbReference type="CDD" id="cd04731">
    <property type="entry name" value="HisF"/>
    <property type="match status" value="1"/>
</dbReference>
<dbReference type="PANTHER" id="PTHR21235:SF2">
    <property type="entry name" value="IMIDAZOLE GLYCEROL PHOSPHATE SYNTHASE HISHF"/>
    <property type="match status" value="1"/>
</dbReference>
<evidence type="ECO:0000256" key="2">
    <source>
        <dbReference type="ARBA" id="ARBA00012809"/>
    </source>
</evidence>
<keyword evidence="5 11" id="KW-0028">Amino-acid biosynthesis</keyword>
<dbReference type="RefSeq" id="WP_100906690.1">
    <property type="nucleotide sequence ID" value="NZ_CP017766.1"/>
</dbReference>
<evidence type="ECO:0000256" key="3">
    <source>
        <dbReference type="ARBA" id="ARBA00016318"/>
    </source>
</evidence>
<evidence type="ECO:0000256" key="4">
    <source>
        <dbReference type="ARBA" id="ARBA00022490"/>
    </source>
</evidence>
<sequence length="257" mass="27049">MSTVKIMPCLDMKDGRVVKGVHFVDLKDAGDPAENAALYQEEGADELAMLDIAATLENRKTRLEWVEKVSGVIDMPLTVGGGISSLEDIDLTLKAGADKVSMNSAAVQNPEMVKEAALEYGKERITVAVDGCRNSAMPSGFEVVVSGGTKTTGIDAVSWATQCQELGAGVILPTSMDGDGTQDGYDLEFTKAISDAVYLPVIASGGAGKLSDFKDAVLNGGASILLAASVFHYRLLSVGEVKEYLNENGINCLPLIL</sequence>
<dbReference type="Gene3D" id="3.20.20.70">
    <property type="entry name" value="Aldolase class I"/>
    <property type="match status" value="1"/>
</dbReference>
<dbReference type="EMBL" id="CP017766">
    <property type="protein sequence ID" value="AUB56724.1"/>
    <property type="molecule type" value="Genomic_DNA"/>
</dbReference>
<comment type="pathway">
    <text evidence="1">Amino-acid biosynthesis; L-histidine biosynthesis; L-histidine from 5-phospho-alpha-D-ribose 1-diphosphate: step 5/9.</text>
</comment>
<evidence type="ECO:0000256" key="9">
    <source>
        <dbReference type="ARBA" id="ARBA00032401"/>
    </source>
</evidence>
<organism evidence="12 13">
    <name type="scientific">Methanobacterium subterraneum</name>
    <dbReference type="NCBI Taxonomy" id="59277"/>
    <lineage>
        <taxon>Archaea</taxon>
        <taxon>Methanobacteriati</taxon>
        <taxon>Methanobacteriota</taxon>
        <taxon>Methanomada group</taxon>
        <taxon>Methanobacteria</taxon>
        <taxon>Methanobacteriales</taxon>
        <taxon>Methanobacteriaceae</taxon>
        <taxon>Methanobacterium</taxon>
    </lineage>
</organism>
<evidence type="ECO:0000313" key="13">
    <source>
        <dbReference type="Proteomes" id="UP000232806"/>
    </source>
</evidence>
<keyword evidence="7" id="KW-0456">Lyase</keyword>
<proteinExistence type="inferred from homology"/>
<accession>A0A2H4VF58</accession>
<keyword evidence="6 11" id="KW-0368">Histidine biosynthesis</keyword>
<dbReference type="AlphaFoldDB" id="A0A2H4VF58"/>
<comment type="similarity">
    <text evidence="11">Belongs to the HisA/HisF family.</text>
</comment>
<dbReference type="PANTHER" id="PTHR21235">
    <property type="entry name" value="IMIDAZOLE GLYCEROL PHOSPHATE SYNTHASE SUBUNIT HISF/H IGP SYNTHASE SUBUNIT HISF/H"/>
    <property type="match status" value="1"/>
</dbReference>
<protein>
    <recommendedName>
        <fullName evidence="3">Imidazole glycerol phosphate synthase subunit HisF</fullName>
        <ecNumber evidence="2">4.3.2.10</ecNumber>
    </recommendedName>
    <alternativeName>
        <fullName evidence="8">IGP synthase subunit HisF</fullName>
    </alternativeName>
    <alternativeName>
        <fullName evidence="9">ImGP synthase subunit HisF</fullName>
    </alternativeName>
</protein>
<comment type="catalytic activity">
    <reaction evidence="10">
        <text>5-[(5-phospho-1-deoxy-D-ribulos-1-ylimino)methylamino]-1-(5-phospho-beta-D-ribosyl)imidazole-4-carboxamide + L-glutamine = D-erythro-1-(imidazol-4-yl)glycerol 3-phosphate + 5-amino-1-(5-phospho-beta-D-ribosyl)imidazole-4-carboxamide + L-glutamate + H(+)</text>
        <dbReference type="Rhea" id="RHEA:24793"/>
        <dbReference type="ChEBI" id="CHEBI:15378"/>
        <dbReference type="ChEBI" id="CHEBI:29985"/>
        <dbReference type="ChEBI" id="CHEBI:58278"/>
        <dbReference type="ChEBI" id="CHEBI:58359"/>
        <dbReference type="ChEBI" id="CHEBI:58475"/>
        <dbReference type="ChEBI" id="CHEBI:58525"/>
        <dbReference type="EC" id="4.3.2.10"/>
    </reaction>
</comment>
<dbReference type="InterPro" id="IPR050064">
    <property type="entry name" value="IGPS_HisA/HisF"/>
</dbReference>
<dbReference type="InterPro" id="IPR013785">
    <property type="entry name" value="Aldolase_TIM"/>
</dbReference>
<evidence type="ECO:0000256" key="10">
    <source>
        <dbReference type="ARBA" id="ARBA00047838"/>
    </source>
</evidence>
<dbReference type="NCBIfam" id="TIGR00735">
    <property type="entry name" value="hisF"/>
    <property type="match status" value="1"/>
</dbReference>
<evidence type="ECO:0000256" key="5">
    <source>
        <dbReference type="ARBA" id="ARBA00022605"/>
    </source>
</evidence>
<dbReference type="SUPFAM" id="SSF51366">
    <property type="entry name" value="Ribulose-phoshate binding barrel"/>
    <property type="match status" value="1"/>
</dbReference>
<dbReference type="GO" id="GO:0000105">
    <property type="term" value="P:L-histidine biosynthetic process"/>
    <property type="evidence" value="ECO:0007669"/>
    <property type="project" value="UniProtKB-UniPathway"/>
</dbReference>
<dbReference type="InterPro" id="IPR011060">
    <property type="entry name" value="RibuloseP-bd_barrel"/>
</dbReference>
<dbReference type="InterPro" id="IPR006062">
    <property type="entry name" value="His_biosynth"/>
</dbReference>
<name>A0A2H4VF58_9EURY</name>